<accession>A0A382WNG5</accession>
<protein>
    <submittedName>
        <fullName evidence="2">Uncharacterized protein</fullName>
    </submittedName>
</protein>
<sequence length="50" mass="5632">PATNDDQRCRDSSSGHASTRIGAQRSTVHDGKRRKNRSRRRPGLDRQACL</sequence>
<organism evidence="2">
    <name type="scientific">marine metagenome</name>
    <dbReference type="NCBI Taxonomy" id="408172"/>
    <lineage>
        <taxon>unclassified sequences</taxon>
        <taxon>metagenomes</taxon>
        <taxon>ecological metagenomes</taxon>
    </lineage>
</organism>
<feature type="compositionally biased region" description="Basic and acidic residues" evidence="1">
    <location>
        <begin position="1"/>
        <end position="13"/>
    </location>
</feature>
<name>A0A382WNG5_9ZZZZ</name>
<feature type="non-terminal residue" evidence="2">
    <location>
        <position position="50"/>
    </location>
</feature>
<feature type="region of interest" description="Disordered" evidence="1">
    <location>
        <begin position="1"/>
        <end position="50"/>
    </location>
</feature>
<feature type="non-terminal residue" evidence="2">
    <location>
        <position position="1"/>
    </location>
</feature>
<reference evidence="2" key="1">
    <citation type="submission" date="2018-05" db="EMBL/GenBank/DDBJ databases">
        <authorList>
            <person name="Lanie J.A."/>
            <person name="Ng W.-L."/>
            <person name="Kazmierczak K.M."/>
            <person name="Andrzejewski T.M."/>
            <person name="Davidsen T.M."/>
            <person name="Wayne K.J."/>
            <person name="Tettelin H."/>
            <person name="Glass J.I."/>
            <person name="Rusch D."/>
            <person name="Podicherti R."/>
            <person name="Tsui H.-C.T."/>
            <person name="Winkler M.E."/>
        </authorList>
    </citation>
    <scope>NUCLEOTIDE SEQUENCE</scope>
</reference>
<evidence type="ECO:0000313" key="2">
    <source>
        <dbReference type="EMBL" id="SVD60303.1"/>
    </source>
</evidence>
<dbReference type="EMBL" id="UINC01161235">
    <property type="protein sequence ID" value="SVD60303.1"/>
    <property type="molecule type" value="Genomic_DNA"/>
</dbReference>
<feature type="compositionally biased region" description="Basic residues" evidence="1">
    <location>
        <begin position="31"/>
        <end position="41"/>
    </location>
</feature>
<evidence type="ECO:0000256" key="1">
    <source>
        <dbReference type="SAM" id="MobiDB-lite"/>
    </source>
</evidence>
<proteinExistence type="predicted"/>
<dbReference type="AlphaFoldDB" id="A0A382WNG5"/>
<gene>
    <name evidence="2" type="ORF">METZ01_LOCUS413157</name>
</gene>